<evidence type="ECO:0000313" key="8">
    <source>
        <dbReference type="EMBL" id="MCU4751040.1"/>
    </source>
</evidence>
<dbReference type="PANTHER" id="PTHR23514:SF3">
    <property type="entry name" value="BYPASS OF STOP CODON PROTEIN 6"/>
    <property type="match status" value="1"/>
</dbReference>
<evidence type="ECO:0000313" key="9">
    <source>
        <dbReference type="Proteomes" id="UP001321047"/>
    </source>
</evidence>
<evidence type="ECO:0000256" key="7">
    <source>
        <dbReference type="SAM" id="Phobius"/>
    </source>
</evidence>
<dbReference type="AlphaFoldDB" id="A0AAP2Z5Z9"/>
<organism evidence="8 9">
    <name type="scientific">Natronosalvus hydrolyticus</name>
    <dbReference type="NCBI Taxonomy" id="2979988"/>
    <lineage>
        <taxon>Archaea</taxon>
        <taxon>Methanobacteriati</taxon>
        <taxon>Methanobacteriota</taxon>
        <taxon>Stenosarchaea group</taxon>
        <taxon>Halobacteria</taxon>
        <taxon>Halobacteriales</taxon>
        <taxon>Natrialbaceae</taxon>
        <taxon>Natronosalvus</taxon>
    </lineage>
</organism>
<keyword evidence="4 7" id="KW-0812">Transmembrane</keyword>
<name>A0AAP2Z5Z9_9EURY</name>
<accession>A0AAP2Z5Z9</accession>
<sequence length="223" mass="23304">MGVRADRALFLPIVAVVWRSSPPSGWNEQPLERAALRELLSRPGIRGTLVGMALVSGIEGAIFTWLPYYALTIMDGAIAPLALSAYVPGRYLYARVIGSMPYLRLAILTTVLAVPALAAAVWTTSTVGLLVAAFLTGLLLSALFPLLSAYGVELAPAYSGPVSSLATAATYGGIAVVPTVMGVVAEQYSISEAMWIPVGLAVVLTLVVWQMGSASSGREHAAT</sequence>
<evidence type="ECO:0000256" key="2">
    <source>
        <dbReference type="ARBA" id="ARBA00008335"/>
    </source>
</evidence>
<feature type="transmembrane region" description="Helical" evidence="7">
    <location>
        <begin position="105"/>
        <end position="123"/>
    </location>
</feature>
<evidence type="ECO:0000256" key="5">
    <source>
        <dbReference type="ARBA" id="ARBA00022989"/>
    </source>
</evidence>
<dbReference type="InterPro" id="IPR051788">
    <property type="entry name" value="MFS_Transporter"/>
</dbReference>
<comment type="caution">
    <text evidence="8">The sequence shown here is derived from an EMBL/GenBank/DDBJ whole genome shotgun (WGS) entry which is preliminary data.</text>
</comment>
<keyword evidence="5 7" id="KW-1133">Transmembrane helix</keyword>
<comment type="similarity">
    <text evidence="2">Belongs to the major facilitator superfamily.</text>
</comment>
<proteinExistence type="inferred from homology"/>
<evidence type="ECO:0000256" key="4">
    <source>
        <dbReference type="ARBA" id="ARBA00022692"/>
    </source>
</evidence>
<feature type="transmembrane region" description="Helical" evidence="7">
    <location>
        <begin position="49"/>
        <end position="70"/>
    </location>
</feature>
<reference evidence="8 9" key="1">
    <citation type="submission" date="2022-09" db="EMBL/GenBank/DDBJ databases">
        <title>Enrichment on poylsaccharides allowed isolation of novel metabolic and taxonomic groups of Haloarchaea.</title>
        <authorList>
            <person name="Sorokin D.Y."/>
            <person name="Elcheninov A.G."/>
            <person name="Khizhniak T.V."/>
            <person name="Kolganova T.V."/>
            <person name="Kublanov I.V."/>
        </authorList>
    </citation>
    <scope>NUCLEOTIDE SEQUENCE [LARGE SCALE GENOMIC DNA]</scope>
    <source>
        <strain evidence="8 9">AArc-curdl1</strain>
    </source>
</reference>
<dbReference type="GO" id="GO:0012505">
    <property type="term" value="C:endomembrane system"/>
    <property type="evidence" value="ECO:0007669"/>
    <property type="project" value="UniProtKB-SubCell"/>
</dbReference>
<keyword evidence="6 7" id="KW-0472">Membrane</keyword>
<keyword evidence="9" id="KW-1185">Reference proteome</keyword>
<feature type="transmembrane region" description="Helical" evidence="7">
    <location>
        <begin position="193"/>
        <end position="209"/>
    </location>
</feature>
<comment type="subcellular location">
    <subcellularLocation>
        <location evidence="1">Endomembrane system</location>
        <topology evidence="1">Multi-pass membrane protein</topology>
    </subcellularLocation>
</comment>
<dbReference type="InterPro" id="IPR036259">
    <property type="entry name" value="MFS_trans_sf"/>
</dbReference>
<dbReference type="PANTHER" id="PTHR23514">
    <property type="entry name" value="BYPASS OF STOP CODON PROTEIN 6"/>
    <property type="match status" value="1"/>
</dbReference>
<keyword evidence="3" id="KW-0813">Transport</keyword>
<feature type="transmembrane region" description="Helical" evidence="7">
    <location>
        <begin position="76"/>
        <end position="93"/>
    </location>
</feature>
<gene>
    <name evidence="8" type="ORF">OB919_03435</name>
</gene>
<evidence type="ECO:0000256" key="3">
    <source>
        <dbReference type="ARBA" id="ARBA00022448"/>
    </source>
</evidence>
<dbReference type="SUPFAM" id="SSF103473">
    <property type="entry name" value="MFS general substrate transporter"/>
    <property type="match status" value="1"/>
</dbReference>
<dbReference type="GO" id="GO:0016020">
    <property type="term" value="C:membrane"/>
    <property type="evidence" value="ECO:0007669"/>
    <property type="project" value="TreeGrafter"/>
</dbReference>
<evidence type="ECO:0008006" key="10">
    <source>
        <dbReference type="Google" id="ProtNLM"/>
    </source>
</evidence>
<dbReference type="Proteomes" id="UP001321047">
    <property type="component" value="Unassembled WGS sequence"/>
</dbReference>
<evidence type="ECO:0000256" key="1">
    <source>
        <dbReference type="ARBA" id="ARBA00004127"/>
    </source>
</evidence>
<evidence type="ECO:0000256" key="6">
    <source>
        <dbReference type="ARBA" id="ARBA00023136"/>
    </source>
</evidence>
<protein>
    <recommendedName>
        <fullName evidence="10">MFS transporter</fullName>
    </recommendedName>
</protein>
<dbReference type="Gene3D" id="1.20.1250.20">
    <property type="entry name" value="MFS general substrate transporter like domains"/>
    <property type="match status" value="1"/>
</dbReference>
<feature type="transmembrane region" description="Helical" evidence="7">
    <location>
        <begin position="129"/>
        <end position="150"/>
    </location>
</feature>
<dbReference type="RefSeq" id="WP_342806423.1">
    <property type="nucleotide sequence ID" value="NZ_JAOPJZ010000002.1"/>
</dbReference>
<dbReference type="EMBL" id="JAOPJZ010000002">
    <property type="protein sequence ID" value="MCU4751040.1"/>
    <property type="molecule type" value="Genomic_DNA"/>
</dbReference>
<feature type="transmembrane region" description="Helical" evidence="7">
    <location>
        <begin position="162"/>
        <end position="181"/>
    </location>
</feature>